<evidence type="ECO:0000313" key="2">
    <source>
        <dbReference type="Proteomes" id="UP000017837"/>
    </source>
</evidence>
<dbReference type="eggNOG" id="ENOG5031BYB">
    <property type="taxonomic scope" value="Bacteria"/>
</dbReference>
<evidence type="ECO:0000313" key="1">
    <source>
        <dbReference type="EMBL" id="ESQ87807.1"/>
    </source>
</evidence>
<dbReference type="Proteomes" id="UP000017837">
    <property type="component" value="Unassembled WGS sequence"/>
</dbReference>
<accession>V4P1D8</accession>
<dbReference type="PATRIC" id="fig|1121022.4.peg.3412"/>
<dbReference type="AlphaFoldDB" id="V4P1D8"/>
<name>V4P1D8_9CAUL</name>
<proteinExistence type="predicted"/>
<dbReference type="EMBL" id="AWGB01000041">
    <property type="protein sequence ID" value="ESQ87807.1"/>
    <property type="molecule type" value="Genomic_DNA"/>
</dbReference>
<sequence>MKSIEDQFQALVELITTGAISAVPTEQKEVVDRFYALWYMRARYKDLPDQEVQLNGLSGDELTKEQEEVLEKKHAFFIRKGGKTPARQFNGLVLQRRIGDYTQDLSAITRWGVVRPIAGDFLVPDVPTHTIIPLTPQIALAASVDDGLVTDANLAEINKVTIDGCAEYYFARSFDACPIAP</sequence>
<reference evidence="1 2" key="1">
    <citation type="journal article" date="2014" name="Nature">
        <title>Sequential evolution of bacterial morphology by co-option of a developmental regulator.</title>
        <authorList>
            <person name="Jiang C."/>
            <person name="Brown P.J."/>
            <person name="Ducret A."/>
            <person name="Brun Y.V."/>
        </authorList>
    </citation>
    <scope>NUCLEOTIDE SEQUENCE [LARGE SCALE GENOMIC DNA]</scope>
    <source>
        <strain evidence="1 2">DSM 16100</strain>
    </source>
</reference>
<comment type="caution">
    <text evidence="1">The sequence shown here is derived from an EMBL/GenBank/DDBJ whole genome shotgun (WGS) entry which is preliminary data.</text>
</comment>
<gene>
    <name evidence="1" type="ORF">ABENE_16780</name>
</gene>
<organism evidence="1 2">
    <name type="scientific">Asticcacaulis benevestitus DSM 16100 = ATCC BAA-896</name>
    <dbReference type="NCBI Taxonomy" id="1121022"/>
    <lineage>
        <taxon>Bacteria</taxon>
        <taxon>Pseudomonadati</taxon>
        <taxon>Pseudomonadota</taxon>
        <taxon>Alphaproteobacteria</taxon>
        <taxon>Caulobacterales</taxon>
        <taxon>Caulobacteraceae</taxon>
        <taxon>Asticcacaulis</taxon>
    </lineage>
</organism>
<keyword evidence="2" id="KW-1185">Reference proteome</keyword>
<protein>
    <submittedName>
        <fullName evidence="1">Uncharacterized protein</fullName>
    </submittedName>
</protein>